<dbReference type="Proteomes" id="UP000187012">
    <property type="component" value="Unassembled WGS sequence"/>
</dbReference>
<evidence type="ECO:0000313" key="1">
    <source>
        <dbReference type="EMBL" id="SIT45400.1"/>
    </source>
</evidence>
<organism evidence="1 2">
    <name type="scientific">Paraburkholderia ribeironis</name>
    <dbReference type="NCBI Taxonomy" id="1247936"/>
    <lineage>
        <taxon>Bacteria</taxon>
        <taxon>Pseudomonadati</taxon>
        <taxon>Pseudomonadota</taxon>
        <taxon>Betaproteobacteria</taxon>
        <taxon>Burkholderiales</taxon>
        <taxon>Burkholderiaceae</taxon>
        <taxon>Paraburkholderia</taxon>
    </lineage>
</organism>
<dbReference type="AlphaFoldDB" id="A0A1N7SDE7"/>
<evidence type="ECO:0000313" key="2">
    <source>
        <dbReference type="Proteomes" id="UP000187012"/>
    </source>
</evidence>
<accession>A0A1N7SDE7</accession>
<sequence>MRQARQQICQRGIDGKRCGDRQRLAGRVDMRARRDGADPWDDPLKKLAPAPLEAASDMGVATLSSPYFKRSRRVASVTATISPRNPFASWSFDWGASIT</sequence>
<proteinExistence type="predicted"/>
<keyword evidence="2" id="KW-1185">Reference proteome</keyword>
<protein>
    <submittedName>
        <fullName evidence="1">Uncharacterized protein</fullName>
    </submittedName>
</protein>
<name>A0A1N7SDE7_9BURK</name>
<dbReference type="EMBL" id="CYGX02000055">
    <property type="protein sequence ID" value="SIT45400.1"/>
    <property type="molecule type" value="Genomic_DNA"/>
</dbReference>
<gene>
    <name evidence="1" type="ORF">BN2475_550030</name>
</gene>
<reference evidence="1 2" key="1">
    <citation type="submission" date="2016-12" db="EMBL/GenBank/DDBJ databases">
        <authorList>
            <person name="Song W.-J."/>
            <person name="Kurnit D.M."/>
        </authorList>
    </citation>
    <scope>NUCLEOTIDE SEQUENCE [LARGE SCALE GENOMIC DNA]</scope>
    <source>
        <strain evidence="1 2">STM7296</strain>
    </source>
</reference>